<accession>A0A662D663</accession>
<dbReference type="Proteomes" id="UP000277457">
    <property type="component" value="Unassembled WGS sequence"/>
</dbReference>
<evidence type="ECO:0000313" key="2">
    <source>
        <dbReference type="Proteomes" id="UP000277457"/>
    </source>
</evidence>
<name>A0A662D663_UNCAE</name>
<protein>
    <submittedName>
        <fullName evidence="1">Uncharacterized protein</fullName>
    </submittedName>
</protein>
<gene>
    <name evidence="1" type="ORF">DRZ78_00090</name>
</gene>
<dbReference type="AlphaFoldDB" id="A0A662D663"/>
<reference evidence="1 2" key="1">
    <citation type="submission" date="2018-06" db="EMBL/GenBank/DDBJ databases">
        <title>Extensive metabolic versatility and redundancy in microbially diverse, dynamic hydrothermal sediments.</title>
        <authorList>
            <person name="Dombrowski N."/>
            <person name="Teske A."/>
            <person name="Baker B.J."/>
        </authorList>
    </citation>
    <scope>NUCLEOTIDE SEQUENCE [LARGE SCALE GENOMIC DNA]</scope>
    <source>
        <strain evidence="1">B7_G13</strain>
    </source>
</reference>
<comment type="caution">
    <text evidence="1">The sequence shown here is derived from an EMBL/GenBank/DDBJ whole genome shotgun (WGS) entry which is preliminary data.</text>
</comment>
<proteinExistence type="predicted"/>
<organism evidence="1 2">
    <name type="scientific">Aerophobetes bacterium</name>
    <dbReference type="NCBI Taxonomy" id="2030807"/>
    <lineage>
        <taxon>Bacteria</taxon>
        <taxon>Candidatus Aerophobota</taxon>
    </lineage>
</organism>
<sequence length="60" mass="7063">MSKRRRTARRRHIMPGNKTVEFVCPKCGFKLTSNRPEEIRQLKALKARGVLRCPFCNTKF</sequence>
<evidence type="ECO:0000313" key="1">
    <source>
        <dbReference type="EMBL" id="RLE08960.1"/>
    </source>
</evidence>
<dbReference type="EMBL" id="QMPY01000001">
    <property type="protein sequence ID" value="RLE08960.1"/>
    <property type="molecule type" value="Genomic_DNA"/>
</dbReference>